<evidence type="ECO:0000256" key="3">
    <source>
        <dbReference type="ARBA" id="ARBA00023015"/>
    </source>
</evidence>
<sequence>MGSMNTNNWLSFPLSPTHSSLPPHLHTSQAHQFSLGLVNDNIDGPFQSQDWNLMNSHGSSEVPKVADFLGVSKSENQSDLASFNEMQVHDSDYLFPNNSLLPVANTLAAAAPNTYEFQDSASTMQSLTLSMGSGKASACETSGENSNNAVEVAPRRTLDTFGQRTSIYRGVTRHRWTGRYEAHLWDNSCRREGQSRKGRQAGGYDKEEKAARAYDMAALKYWGTSTTTNFPISNYEREIEEMKHMTRQEFVASIRRKSSGFSRGASMYRGVTSRHHQHGRWQARIGRVAGNKDLYLGTFSTEEEAAEAYDIAAIKFRGLNAVTNFDMNRYDVKSILESNTLPIGGGAAKRLKEAQAIESSRKREEMIALSSSFQYGGSSLSSSRLQAYPLMQQQPFDQQPQPLLTLQNHDISQYTQDPQFHQNYIQTQLQLHQQSGSGSGSGSYLHQSNQNHPQFYNQYFQNNPALLHGLMNMGGSSSSVIENNGSSSGSYSGGYMGNGLGMAINPTTANEVGSAEELAMVKVDYDMPTGGFGGWSADSVQGPNPGVFTMWNE</sequence>
<dbReference type="Pfam" id="PF00847">
    <property type="entry name" value="AP2"/>
    <property type="match status" value="1"/>
</dbReference>
<dbReference type="FunFam" id="3.30.730.10:FF:000002">
    <property type="entry name" value="AP2-like ethylene-responsive transcription factor"/>
    <property type="match status" value="1"/>
</dbReference>
<dbReference type="FunFam" id="3.30.730.10:FF:000003">
    <property type="entry name" value="AP2-like ethylene-responsive transcription factor ANT"/>
    <property type="match status" value="1"/>
</dbReference>
<evidence type="ECO:0000256" key="2">
    <source>
        <dbReference type="ARBA" id="ARBA00022737"/>
    </source>
</evidence>
<reference evidence="8 9" key="1">
    <citation type="journal article" date="2024" name="Plant J.">
        <title>Genome sequences and population genomics reveal climatic adaptation and genomic divergence between two closely related sweetgum species.</title>
        <authorList>
            <person name="Xu W.Q."/>
            <person name="Ren C.Q."/>
            <person name="Zhang X.Y."/>
            <person name="Comes H.P."/>
            <person name="Liu X.H."/>
            <person name="Li Y.G."/>
            <person name="Kettle C.J."/>
            <person name="Jalonen R."/>
            <person name="Gaisberger H."/>
            <person name="Ma Y.Z."/>
            <person name="Qiu Y.X."/>
        </authorList>
    </citation>
    <scope>NUCLEOTIDE SEQUENCE [LARGE SCALE GENOMIC DNA]</scope>
    <source>
        <strain evidence="8">Hangzhou</strain>
    </source>
</reference>
<dbReference type="AlphaFoldDB" id="A0AAP0RAF9"/>
<dbReference type="InterPro" id="IPR036955">
    <property type="entry name" value="AP2/ERF_dom_sf"/>
</dbReference>
<dbReference type="CDD" id="cd00018">
    <property type="entry name" value="AP2"/>
    <property type="match status" value="2"/>
</dbReference>
<keyword evidence="9" id="KW-1185">Reference proteome</keyword>
<accession>A0AAP0RAF9</accession>
<dbReference type="SUPFAM" id="SSF54171">
    <property type="entry name" value="DNA-binding domain"/>
    <property type="match status" value="2"/>
</dbReference>
<organism evidence="8 9">
    <name type="scientific">Liquidambar formosana</name>
    <name type="common">Formosan gum</name>
    <dbReference type="NCBI Taxonomy" id="63359"/>
    <lineage>
        <taxon>Eukaryota</taxon>
        <taxon>Viridiplantae</taxon>
        <taxon>Streptophyta</taxon>
        <taxon>Embryophyta</taxon>
        <taxon>Tracheophyta</taxon>
        <taxon>Spermatophyta</taxon>
        <taxon>Magnoliopsida</taxon>
        <taxon>eudicotyledons</taxon>
        <taxon>Gunneridae</taxon>
        <taxon>Pentapetalae</taxon>
        <taxon>Saxifragales</taxon>
        <taxon>Altingiaceae</taxon>
        <taxon>Liquidambar</taxon>
    </lineage>
</organism>
<keyword evidence="4" id="KW-0238">DNA-binding</keyword>
<evidence type="ECO:0000256" key="1">
    <source>
        <dbReference type="ARBA" id="ARBA00004123"/>
    </source>
</evidence>
<feature type="domain" description="AP2/ERF" evidence="7">
    <location>
        <begin position="167"/>
        <end position="231"/>
    </location>
</feature>
<comment type="subcellular location">
    <subcellularLocation>
        <location evidence="1">Nucleus</location>
    </subcellularLocation>
</comment>
<dbReference type="InterPro" id="IPR016177">
    <property type="entry name" value="DNA-bd_dom_sf"/>
</dbReference>
<proteinExistence type="predicted"/>
<keyword evidence="3" id="KW-0805">Transcription regulation</keyword>
<keyword evidence="2" id="KW-0677">Repeat</keyword>
<evidence type="ECO:0000313" key="8">
    <source>
        <dbReference type="EMBL" id="KAK9273885.1"/>
    </source>
</evidence>
<evidence type="ECO:0000256" key="6">
    <source>
        <dbReference type="ARBA" id="ARBA00023242"/>
    </source>
</evidence>
<dbReference type="PANTHER" id="PTHR32467">
    <property type="entry name" value="AP2-LIKE ETHYLENE-RESPONSIVE TRANSCRIPTION FACTOR"/>
    <property type="match status" value="1"/>
</dbReference>
<comment type="caution">
    <text evidence="8">The sequence shown here is derived from an EMBL/GenBank/DDBJ whole genome shotgun (WGS) entry which is preliminary data.</text>
</comment>
<dbReference type="GO" id="GO:0003700">
    <property type="term" value="F:DNA-binding transcription factor activity"/>
    <property type="evidence" value="ECO:0007669"/>
    <property type="project" value="InterPro"/>
</dbReference>
<dbReference type="GO" id="GO:0003677">
    <property type="term" value="F:DNA binding"/>
    <property type="evidence" value="ECO:0007669"/>
    <property type="project" value="UniProtKB-KW"/>
</dbReference>
<evidence type="ECO:0000259" key="7">
    <source>
        <dbReference type="PROSITE" id="PS51032"/>
    </source>
</evidence>
<evidence type="ECO:0000256" key="5">
    <source>
        <dbReference type="ARBA" id="ARBA00023163"/>
    </source>
</evidence>
<gene>
    <name evidence="8" type="ORF">L1049_018697</name>
</gene>
<keyword evidence="5" id="KW-0804">Transcription</keyword>
<keyword evidence="6" id="KW-0539">Nucleus</keyword>
<feature type="domain" description="AP2/ERF" evidence="7">
    <location>
        <begin position="267"/>
        <end position="326"/>
    </location>
</feature>
<dbReference type="PANTHER" id="PTHR32467:SF22">
    <property type="entry name" value="AP2-LIKE ETHYLENE-RESPONSIVE TRANSCRIPTION FACTOR PLT2"/>
    <property type="match status" value="1"/>
</dbReference>
<dbReference type="PRINTS" id="PR00367">
    <property type="entry name" value="ETHRSPELEMNT"/>
</dbReference>
<dbReference type="PROSITE" id="PS51032">
    <property type="entry name" value="AP2_ERF"/>
    <property type="match status" value="2"/>
</dbReference>
<protein>
    <recommendedName>
        <fullName evidence="7">AP2/ERF domain-containing protein</fullName>
    </recommendedName>
</protein>
<dbReference type="EMBL" id="JBBPBK010000012">
    <property type="protein sequence ID" value="KAK9273885.1"/>
    <property type="molecule type" value="Genomic_DNA"/>
</dbReference>
<dbReference type="InterPro" id="IPR001471">
    <property type="entry name" value="AP2/ERF_dom"/>
</dbReference>
<dbReference type="GO" id="GO:0005634">
    <property type="term" value="C:nucleus"/>
    <property type="evidence" value="ECO:0007669"/>
    <property type="project" value="UniProtKB-SubCell"/>
</dbReference>
<evidence type="ECO:0000313" key="9">
    <source>
        <dbReference type="Proteomes" id="UP001415857"/>
    </source>
</evidence>
<dbReference type="SMART" id="SM00380">
    <property type="entry name" value="AP2"/>
    <property type="match status" value="2"/>
</dbReference>
<evidence type="ECO:0000256" key="4">
    <source>
        <dbReference type="ARBA" id="ARBA00023125"/>
    </source>
</evidence>
<dbReference type="Gene3D" id="3.30.730.10">
    <property type="entry name" value="AP2/ERF domain"/>
    <property type="match status" value="2"/>
</dbReference>
<dbReference type="Proteomes" id="UP001415857">
    <property type="component" value="Unassembled WGS sequence"/>
</dbReference>
<name>A0AAP0RAF9_LIQFO</name>